<comment type="caution">
    <text evidence="2">The sequence shown here is derived from an EMBL/GenBank/DDBJ whole genome shotgun (WGS) entry which is preliminary data.</text>
</comment>
<protein>
    <submittedName>
        <fullName evidence="2">Uncharacterized protein</fullName>
    </submittedName>
</protein>
<keyword evidence="3" id="KW-1185">Reference proteome</keyword>
<accession>A0A9P8XSJ4</accession>
<evidence type="ECO:0000256" key="1">
    <source>
        <dbReference type="SAM" id="MobiDB-lite"/>
    </source>
</evidence>
<dbReference type="EMBL" id="JAGTJQ010000015">
    <property type="protein sequence ID" value="KAH7012185.1"/>
    <property type="molecule type" value="Genomic_DNA"/>
</dbReference>
<evidence type="ECO:0000313" key="2">
    <source>
        <dbReference type="EMBL" id="KAH7012185.1"/>
    </source>
</evidence>
<gene>
    <name evidence="2" type="ORF">B0I36DRAFT_356268</name>
</gene>
<organism evidence="2 3">
    <name type="scientific">Microdochium trichocladiopsis</name>
    <dbReference type="NCBI Taxonomy" id="1682393"/>
    <lineage>
        <taxon>Eukaryota</taxon>
        <taxon>Fungi</taxon>
        <taxon>Dikarya</taxon>
        <taxon>Ascomycota</taxon>
        <taxon>Pezizomycotina</taxon>
        <taxon>Sordariomycetes</taxon>
        <taxon>Xylariomycetidae</taxon>
        <taxon>Xylariales</taxon>
        <taxon>Microdochiaceae</taxon>
        <taxon>Microdochium</taxon>
    </lineage>
</organism>
<dbReference type="RefSeq" id="XP_046004561.1">
    <property type="nucleotide sequence ID" value="XM_046157583.1"/>
</dbReference>
<proteinExistence type="predicted"/>
<dbReference type="GeneID" id="70187129"/>
<name>A0A9P8XSJ4_9PEZI</name>
<sequence length="126" mass="14394">MDATCILCHKRRSSRRKTQDTVDRYICSRANCGWIKNLINPVTHNSPCPVKVEIHCYPQSPSTSPTSGEPTKETTLRPQHSIAELHGQERRYQPFRHQPQVNFSTKPTRTDLAGSSRAGIRAYELY</sequence>
<evidence type="ECO:0000313" key="3">
    <source>
        <dbReference type="Proteomes" id="UP000756346"/>
    </source>
</evidence>
<dbReference type="Proteomes" id="UP000756346">
    <property type="component" value="Unassembled WGS sequence"/>
</dbReference>
<dbReference type="AlphaFoldDB" id="A0A9P8XSJ4"/>
<reference evidence="2" key="1">
    <citation type="journal article" date="2021" name="Nat. Commun.">
        <title>Genetic determinants of endophytism in the Arabidopsis root mycobiome.</title>
        <authorList>
            <person name="Mesny F."/>
            <person name="Miyauchi S."/>
            <person name="Thiergart T."/>
            <person name="Pickel B."/>
            <person name="Atanasova L."/>
            <person name="Karlsson M."/>
            <person name="Huettel B."/>
            <person name="Barry K.W."/>
            <person name="Haridas S."/>
            <person name="Chen C."/>
            <person name="Bauer D."/>
            <person name="Andreopoulos W."/>
            <person name="Pangilinan J."/>
            <person name="LaButti K."/>
            <person name="Riley R."/>
            <person name="Lipzen A."/>
            <person name="Clum A."/>
            <person name="Drula E."/>
            <person name="Henrissat B."/>
            <person name="Kohler A."/>
            <person name="Grigoriev I.V."/>
            <person name="Martin F.M."/>
            <person name="Hacquard S."/>
        </authorList>
    </citation>
    <scope>NUCLEOTIDE SEQUENCE</scope>
    <source>
        <strain evidence="2">MPI-CAGE-CH-0230</strain>
    </source>
</reference>
<feature type="region of interest" description="Disordered" evidence="1">
    <location>
        <begin position="88"/>
        <end position="115"/>
    </location>
</feature>